<feature type="compositionally biased region" description="Polar residues" evidence="1">
    <location>
        <begin position="1"/>
        <end position="15"/>
    </location>
</feature>
<accession>A0AAN7WBQ0</accession>
<sequence length="355" mass="37906">MTLLKHTNGSGNSNRAEAGRHGSTESSGAESLRSTDTVRGPFGSFGQQGGQKDGRPPVRVNTNKRLQYVYPGSDIIELLEVARKSLGPLDLFGSLCCVVLSYRVERMILDRKDSEVSPHTVKPAPANARGTIAPWEQQETPSAAAQLNNYRSDLSVLQNTGNIPTITQQPPSAISPWTTANEKGPAMATSIFAGSFYNDSNENLGQISPGFSPPDGMRFPTDDNRRPSVASGTTVSSTGSKSSFSGKYKKKLQGFFGEDYPVGDGSGSRQNSETSSMQGGVLPAFAPGGGSRNRNNSMNDAMLRSGPPSPTSSRPRTPAAGPSSEVTPWVYQDSQVSALFRFNVHSRFQARPARA</sequence>
<feature type="compositionally biased region" description="Polar residues" evidence="1">
    <location>
        <begin position="267"/>
        <end position="278"/>
    </location>
</feature>
<reference evidence="2" key="1">
    <citation type="submission" date="2023-08" db="EMBL/GenBank/DDBJ databases">
        <title>Black Yeasts Isolated from many extreme environments.</title>
        <authorList>
            <person name="Coleine C."/>
            <person name="Stajich J.E."/>
            <person name="Selbmann L."/>
        </authorList>
    </citation>
    <scope>NUCLEOTIDE SEQUENCE</scope>
    <source>
        <strain evidence="2">CCFEE 5810</strain>
    </source>
</reference>
<feature type="compositionally biased region" description="Polar residues" evidence="1">
    <location>
        <begin position="24"/>
        <end position="37"/>
    </location>
</feature>
<evidence type="ECO:0000313" key="3">
    <source>
        <dbReference type="Proteomes" id="UP001310594"/>
    </source>
</evidence>
<organism evidence="2 3">
    <name type="scientific">Elasticomyces elasticus</name>
    <dbReference type="NCBI Taxonomy" id="574655"/>
    <lineage>
        <taxon>Eukaryota</taxon>
        <taxon>Fungi</taxon>
        <taxon>Dikarya</taxon>
        <taxon>Ascomycota</taxon>
        <taxon>Pezizomycotina</taxon>
        <taxon>Dothideomycetes</taxon>
        <taxon>Dothideomycetidae</taxon>
        <taxon>Mycosphaerellales</taxon>
        <taxon>Teratosphaeriaceae</taxon>
        <taxon>Elasticomyces</taxon>
    </lineage>
</organism>
<feature type="region of interest" description="Disordered" evidence="1">
    <location>
        <begin position="258"/>
        <end position="326"/>
    </location>
</feature>
<evidence type="ECO:0000313" key="2">
    <source>
        <dbReference type="EMBL" id="KAK5705468.1"/>
    </source>
</evidence>
<name>A0AAN7WBQ0_9PEZI</name>
<dbReference type="EMBL" id="JAVRQU010000003">
    <property type="protein sequence ID" value="KAK5705468.1"/>
    <property type="molecule type" value="Genomic_DNA"/>
</dbReference>
<feature type="region of interest" description="Disordered" evidence="1">
    <location>
        <begin position="1"/>
        <end position="60"/>
    </location>
</feature>
<gene>
    <name evidence="2" type="ORF">LTR97_002586</name>
</gene>
<dbReference type="AlphaFoldDB" id="A0AAN7WBQ0"/>
<proteinExistence type="predicted"/>
<feature type="compositionally biased region" description="Low complexity" evidence="1">
    <location>
        <begin position="231"/>
        <end position="246"/>
    </location>
</feature>
<feature type="region of interest" description="Disordered" evidence="1">
    <location>
        <begin position="204"/>
        <end position="246"/>
    </location>
</feature>
<dbReference type="Proteomes" id="UP001310594">
    <property type="component" value="Unassembled WGS sequence"/>
</dbReference>
<evidence type="ECO:0000256" key="1">
    <source>
        <dbReference type="SAM" id="MobiDB-lite"/>
    </source>
</evidence>
<protein>
    <submittedName>
        <fullName evidence="2">Uncharacterized protein</fullName>
    </submittedName>
</protein>
<comment type="caution">
    <text evidence="2">The sequence shown here is derived from an EMBL/GenBank/DDBJ whole genome shotgun (WGS) entry which is preliminary data.</text>
</comment>